<dbReference type="EC" id="1.1.1.3" evidence="2"/>
<reference evidence="6" key="1">
    <citation type="submission" date="2018-05" db="EMBL/GenBank/DDBJ databases">
        <authorList>
            <person name="Lanie J.A."/>
            <person name="Ng W.-L."/>
            <person name="Kazmierczak K.M."/>
            <person name="Andrzejewski T.M."/>
            <person name="Davidsen T.M."/>
            <person name="Wayne K.J."/>
            <person name="Tettelin H."/>
            <person name="Glass J.I."/>
            <person name="Rusch D."/>
            <person name="Podicherti R."/>
            <person name="Tsui H.-C.T."/>
            <person name="Winkler M.E."/>
        </authorList>
    </citation>
    <scope>NUCLEOTIDE SEQUENCE</scope>
</reference>
<dbReference type="InterPro" id="IPR006096">
    <property type="entry name" value="Glu/Leu/Phe/Val/Trp_DH_C"/>
</dbReference>
<dbReference type="UniPathway" id="UPA00051">
    <property type="reaction ID" value="UER00465"/>
</dbReference>
<dbReference type="GO" id="GO:0009088">
    <property type="term" value="P:threonine biosynthetic process"/>
    <property type="evidence" value="ECO:0007669"/>
    <property type="project" value="UniProtKB-UniPathway"/>
</dbReference>
<dbReference type="UniPathway" id="UPA00050">
    <property type="reaction ID" value="UER00063"/>
</dbReference>
<dbReference type="NCBIfam" id="NF004912">
    <property type="entry name" value="PRK06270.1"/>
    <property type="match status" value="1"/>
</dbReference>
<dbReference type="FunFam" id="3.30.360.10:FF:000005">
    <property type="entry name" value="Homoserine dehydrogenase"/>
    <property type="match status" value="1"/>
</dbReference>
<accession>A0A381UWJ9</accession>
<proteinExistence type="inferred from homology"/>
<dbReference type="SUPFAM" id="SSF51735">
    <property type="entry name" value="NAD(P)-binding Rossmann-fold domains"/>
    <property type="match status" value="1"/>
</dbReference>
<evidence type="ECO:0000313" key="6">
    <source>
        <dbReference type="EMBL" id="SVA32505.1"/>
    </source>
</evidence>
<dbReference type="InterPro" id="IPR019811">
    <property type="entry name" value="HDH_CS"/>
</dbReference>
<dbReference type="Pfam" id="PF00742">
    <property type="entry name" value="Homoserine_dh"/>
    <property type="match status" value="1"/>
</dbReference>
<dbReference type="Gene3D" id="3.40.50.720">
    <property type="entry name" value="NAD(P)-binding Rossmann-like Domain"/>
    <property type="match status" value="1"/>
</dbReference>
<dbReference type="NCBIfam" id="NF004976">
    <property type="entry name" value="PRK06349.1"/>
    <property type="match status" value="1"/>
</dbReference>
<dbReference type="GO" id="GO:0004412">
    <property type="term" value="F:homoserine dehydrogenase activity"/>
    <property type="evidence" value="ECO:0007669"/>
    <property type="project" value="UniProtKB-EC"/>
</dbReference>
<dbReference type="PROSITE" id="PS01042">
    <property type="entry name" value="HOMOSER_DHGENASE"/>
    <property type="match status" value="1"/>
</dbReference>
<feature type="domain" description="Glutamate/phenylalanine/leucine/valine/L-tryptophan dehydrogenase C-terminal" evidence="4">
    <location>
        <begin position="4"/>
        <end position="80"/>
    </location>
</feature>
<dbReference type="PANTHER" id="PTHR43331:SF1">
    <property type="entry name" value="HOMOSERINE DEHYDROGENASE"/>
    <property type="match status" value="1"/>
</dbReference>
<dbReference type="PIRSF" id="PIRSF036497">
    <property type="entry name" value="HDH_short"/>
    <property type="match status" value="1"/>
</dbReference>
<evidence type="ECO:0000256" key="1">
    <source>
        <dbReference type="ARBA" id="ARBA00006753"/>
    </source>
</evidence>
<evidence type="ECO:0000256" key="2">
    <source>
        <dbReference type="ARBA" id="ARBA00013213"/>
    </source>
</evidence>
<evidence type="ECO:0000259" key="5">
    <source>
        <dbReference type="Pfam" id="PF00742"/>
    </source>
</evidence>
<sequence>MKHKLALIGFGTVGQGLCEILINKKSELKENHDFDWEVVAVSDLLKGSVYCPDGLNVNQLLDLVKSDRSLEEYECKHEKTPCEFGWDAVTTIHDSNADIVCELSYTDVKTGEPALTHCKTAFENGKHVVTSNKGPAALKHKEMKKMAEKYRVQFFIEGTVMSGTPVLNLARGPLAGCSISAVRGILNGTTNYILTEMEAGKSYEDVLKTAQKLGYAEADPTGDVEGYDAMAKVIILANVVMGADISAESVDCEGITGITSEMINEAKQNNARWKLIGSVEKSNGKITARVKPEMIPLDHSLAGVMGATNALTFSTDLLGDVTIVGAGAGRAETGFSILSDILSINDLQKRN</sequence>
<keyword evidence="3" id="KW-0560">Oxidoreductase</keyword>
<dbReference type="SUPFAM" id="SSF55347">
    <property type="entry name" value="Glyceraldehyde-3-phosphate dehydrogenase-like, C-terminal domain"/>
    <property type="match status" value="1"/>
</dbReference>
<feature type="domain" description="Homoserine dehydrogenase catalytic" evidence="5">
    <location>
        <begin position="165"/>
        <end position="342"/>
    </location>
</feature>
<evidence type="ECO:0000259" key="4">
    <source>
        <dbReference type="Pfam" id="PF00208"/>
    </source>
</evidence>
<dbReference type="Gene3D" id="3.30.360.10">
    <property type="entry name" value="Dihydrodipicolinate Reductase, domain 2"/>
    <property type="match status" value="1"/>
</dbReference>
<gene>
    <name evidence="6" type="ORF">METZ01_LOCUS85359</name>
</gene>
<dbReference type="EMBL" id="UINC01007293">
    <property type="protein sequence ID" value="SVA32505.1"/>
    <property type="molecule type" value="Genomic_DNA"/>
</dbReference>
<dbReference type="InterPro" id="IPR022697">
    <property type="entry name" value="HDH_short"/>
</dbReference>
<dbReference type="InterPro" id="IPR001342">
    <property type="entry name" value="HDH_cat"/>
</dbReference>
<name>A0A381UWJ9_9ZZZZ</name>
<organism evidence="6">
    <name type="scientific">marine metagenome</name>
    <dbReference type="NCBI Taxonomy" id="408172"/>
    <lineage>
        <taxon>unclassified sequences</taxon>
        <taxon>metagenomes</taxon>
        <taxon>ecological metagenomes</taxon>
    </lineage>
</organism>
<dbReference type="InterPro" id="IPR036291">
    <property type="entry name" value="NAD(P)-bd_dom_sf"/>
</dbReference>
<dbReference type="Pfam" id="PF00208">
    <property type="entry name" value="ELFV_dehydrog"/>
    <property type="match status" value="1"/>
</dbReference>
<protein>
    <recommendedName>
        <fullName evidence="2">homoserine dehydrogenase</fullName>
        <ecNumber evidence="2">1.1.1.3</ecNumber>
    </recommendedName>
</protein>
<dbReference type="PANTHER" id="PTHR43331">
    <property type="entry name" value="HOMOSERINE DEHYDROGENASE"/>
    <property type="match status" value="1"/>
</dbReference>
<evidence type="ECO:0000256" key="3">
    <source>
        <dbReference type="ARBA" id="ARBA00023002"/>
    </source>
</evidence>
<comment type="similarity">
    <text evidence="1">Belongs to the homoserine dehydrogenase family.</text>
</comment>
<dbReference type="AlphaFoldDB" id="A0A381UWJ9"/>